<evidence type="ECO:0000313" key="6">
    <source>
        <dbReference type="Proteomes" id="UP001499933"/>
    </source>
</evidence>
<evidence type="ECO:0000256" key="2">
    <source>
        <dbReference type="ARBA" id="ARBA00022679"/>
    </source>
</evidence>
<evidence type="ECO:0000256" key="4">
    <source>
        <dbReference type="PIRNR" id="PIRNR006078"/>
    </source>
</evidence>
<dbReference type="InterPro" id="IPR018197">
    <property type="entry name" value="Glycerate_kinase_RE-like"/>
</dbReference>
<dbReference type="RefSeq" id="WP_344094815.1">
    <property type="nucleotide sequence ID" value="NZ_BAAAOG010000004.1"/>
</dbReference>
<keyword evidence="6" id="KW-1185">Reference proteome</keyword>
<organism evidence="5 6">
    <name type="scientific">Microbacterium deminutum</name>
    <dbReference type="NCBI Taxonomy" id="344164"/>
    <lineage>
        <taxon>Bacteria</taxon>
        <taxon>Bacillati</taxon>
        <taxon>Actinomycetota</taxon>
        <taxon>Actinomycetes</taxon>
        <taxon>Micrococcales</taxon>
        <taxon>Microbacteriaceae</taxon>
        <taxon>Microbacterium</taxon>
    </lineage>
</organism>
<dbReference type="InterPro" id="IPR004381">
    <property type="entry name" value="Glycerate_kinase"/>
</dbReference>
<dbReference type="PIRSF" id="PIRSF006078">
    <property type="entry name" value="GlxK"/>
    <property type="match status" value="1"/>
</dbReference>
<dbReference type="Proteomes" id="UP001499933">
    <property type="component" value="Unassembled WGS sequence"/>
</dbReference>
<dbReference type="NCBIfam" id="TIGR00045">
    <property type="entry name" value="glycerate kinase"/>
    <property type="match status" value="1"/>
</dbReference>
<dbReference type="EMBL" id="BAAAOG010000004">
    <property type="protein sequence ID" value="GAA1960106.1"/>
    <property type="molecule type" value="Genomic_DNA"/>
</dbReference>
<proteinExistence type="inferred from homology"/>
<dbReference type="Gene3D" id="3.40.50.10350">
    <property type="entry name" value="Glycerate kinase, domain 1"/>
    <property type="match status" value="1"/>
</dbReference>
<gene>
    <name evidence="5" type="ORF">GCM10009776_23330</name>
</gene>
<dbReference type="PANTHER" id="PTHR21599:SF0">
    <property type="entry name" value="GLYCERATE KINASE"/>
    <property type="match status" value="1"/>
</dbReference>
<comment type="caution">
    <text evidence="5">The sequence shown here is derived from an EMBL/GenBank/DDBJ whole genome shotgun (WGS) entry which is preliminary data.</text>
</comment>
<keyword evidence="3 4" id="KW-0418">Kinase</keyword>
<dbReference type="Gene3D" id="3.90.1510.10">
    <property type="entry name" value="Glycerate kinase, domain 2"/>
    <property type="match status" value="1"/>
</dbReference>
<dbReference type="SUPFAM" id="SSF110738">
    <property type="entry name" value="Glycerate kinase I"/>
    <property type="match status" value="1"/>
</dbReference>
<evidence type="ECO:0000256" key="3">
    <source>
        <dbReference type="ARBA" id="ARBA00022777"/>
    </source>
</evidence>
<evidence type="ECO:0000256" key="1">
    <source>
        <dbReference type="ARBA" id="ARBA00006284"/>
    </source>
</evidence>
<evidence type="ECO:0000313" key="5">
    <source>
        <dbReference type="EMBL" id="GAA1960106.1"/>
    </source>
</evidence>
<name>A0ABP5C9C5_9MICO</name>
<dbReference type="PANTHER" id="PTHR21599">
    <property type="entry name" value="GLYCERATE KINASE"/>
    <property type="match status" value="1"/>
</dbReference>
<dbReference type="InterPro" id="IPR036129">
    <property type="entry name" value="Glycerate_kinase_sf"/>
</dbReference>
<dbReference type="GO" id="GO:0016301">
    <property type="term" value="F:kinase activity"/>
    <property type="evidence" value="ECO:0007669"/>
    <property type="project" value="UniProtKB-KW"/>
</dbReference>
<sequence length="386" mass="38685">MHGDRRYLVAPDKYKGTLTAIEAAKALADGIRRADPGAVIVELPFADGGEGTVDAVVAGGGERRVTTVRGPLGDPVAAAWAIRHDTAFVELAEASGLRLVSQPDGATALAADTWGVGELIRAALDAGVAKIVIGVGGSATTDGASGALRALGFRFVDGDGADVNPVESDSAIAVDSSRADPRLRDTQFELCADVLSPMTGDRGAARIFGPQKGADAATVEVLDERLELLAGLYATVSDADILATGGAAGGFSGGAMAVLGAHVRSGVDSLAEILGLEQQLGAADVVVVGEGSMDEQSRFGKTPVGIARKARAHDVPVIAVPGISPFTGDDLAGDGIVVISTAAAAARADGGDSLAEAAKYVSSAAEAGVTAYLSMLSRRSTPSGAE</sequence>
<accession>A0ABP5C9C5</accession>
<dbReference type="Pfam" id="PF02595">
    <property type="entry name" value="Gly_kinase"/>
    <property type="match status" value="1"/>
</dbReference>
<reference evidence="6" key="1">
    <citation type="journal article" date="2019" name="Int. J. Syst. Evol. Microbiol.">
        <title>The Global Catalogue of Microorganisms (GCM) 10K type strain sequencing project: providing services to taxonomists for standard genome sequencing and annotation.</title>
        <authorList>
            <consortium name="The Broad Institute Genomics Platform"/>
            <consortium name="The Broad Institute Genome Sequencing Center for Infectious Disease"/>
            <person name="Wu L."/>
            <person name="Ma J."/>
        </authorList>
    </citation>
    <scope>NUCLEOTIDE SEQUENCE [LARGE SCALE GENOMIC DNA]</scope>
    <source>
        <strain evidence="6">JCM 14901</strain>
    </source>
</reference>
<dbReference type="InterPro" id="IPR018193">
    <property type="entry name" value="Glyc_kinase_flavodox-like_fold"/>
</dbReference>
<keyword evidence="2 4" id="KW-0808">Transferase</keyword>
<comment type="similarity">
    <text evidence="1 4">Belongs to the glycerate kinase type-1 family.</text>
</comment>
<protein>
    <submittedName>
        <fullName evidence="5">Glycerate kinase</fullName>
    </submittedName>
</protein>